<dbReference type="GO" id="GO:0005829">
    <property type="term" value="C:cytosol"/>
    <property type="evidence" value="ECO:0007669"/>
    <property type="project" value="TreeGrafter"/>
</dbReference>
<comment type="function">
    <text evidence="7">Binds directly to 16S ribosomal RNA.</text>
</comment>
<evidence type="ECO:0000256" key="1">
    <source>
        <dbReference type="ARBA" id="ARBA00007634"/>
    </source>
</evidence>
<proteinExistence type="inferred from homology"/>
<organism evidence="9 10">
    <name type="scientific">Candidatus Wildermuthbacteria bacterium RIFCSPHIGHO2_02_FULL_47_17</name>
    <dbReference type="NCBI Taxonomy" id="1802452"/>
    <lineage>
        <taxon>Bacteria</taxon>
        <taxon>Candidatus Wildermuthiibacteriota</taxon>
    </lineage>
</organism>
<evidence type="ECO:0000256" key="8">
    <source>
        <dbReference type="SAM" id="MobiDB-lite"/>
    </source>
</evidence>
<dbReference type="NCBIfam" id="TIGR00029">
    <property type="entry name" value="S20"/>
    <property type="match status" value="1"/>
</dbReference>
<protein>
    <recommendedName>
        <fullName evidence="6 7">Small ribosomal subunit protein bS20</fullName>
    </recommendedName>
</protein>
<feature type="region of interest" description="Disordered" evidence="8">
    <location>
        <begin position="69"/>
        <end position="89"/>
    </location>
</feature>
<dbReference type="Gene3D" id="1.20.58.110">
    <property type="entry name" value="Ribosomal protein S20"/>
    <property type="match status" value="1"/>
</dbReference>
<dbReference type="GO" id="GO:0006412">
    <property type="term" value="P:translation"/>
    <property type="evidence" value="ECO:0007669"/>
    <property type="project" value="UniProtKB-UniRule"/>
</dbReference>
<dbReference type="PANTHER" id="PTHR33398:SF1">
    <property type="entry name" value="SMALL RIBOSOMAL SUBUNIT PROTEIN BS20C"/>
    <property type="match status" value="1"/>
</dbReference>
<evidence type="ECO:0000256" key="5">
    <source>
        <dbReference type="ARBA" id="ARBA00023274"/>
    </source>
</evidence>
<keyword evidence="3 7" id="KW-0694">RNA-binding</keyword>
<evidence type="ECO:0000313" key="10">
    <source>
        <dbReference type="Proteomes" id="UP000179258"/>
    </source>
</evidence>
<evidence type="ECO:0000256" key="3">
    <source>
        <dbReference type="ARBA" id="ARBA00022884"/>
    </source>
</evidence>
<evidence type="ECO:0000256" key="7">
    <source>
        <dbReference type="HAMAP-Rule" id="MF_00500"/>
    </source>
</evidence>
<evidence type="ECO:0000256" key="2">
    <source>
        <dbReference type="ARBA" id="ARBA00022730"/>
    </source>
</evidence>
<dbReference type="Pfam" id="PF01649">
    <property type="entry name" value="Ribosomal_S20p"/>
    <property type="match status" value="1"/>
</dbReference>
<keyword evidence="5 7" id="KW-0687">Ribonucleoprotein</keyword>
<dbReference type="SUPFAM" id="SSF46992">
    <property type="entry name" value="Ribosomal protein S20"/>
    <property type="match status" value="1"/>
</dbReference>
<name>A0A1G2R713_9BACT</name>
<evidence type="ECO:0000256" key="4">
    <source>
        <dbReference type="ARBA" id="ARBA00022980"/>
    </source>
</evidence>
<dbReference type="Proteomes" id="UP000179258">
    <property type="component" value="Unassembled WGS sequence"/>
</dbReference>
<gene>
    <name evidence="7" type="primary">rpsT</name>
    <name evidence="9" type="ORF">A3D59_00625</name>
</gene>
<dbReference type="InterPro" id="IPR002583">
    <property type="entry name" value="Ribosomal_bS20"/>
</dbReference>
<feature type="compositionally biased region" description="Basic residues" evidence="8">
    <location>
        <begin position="71"/>
        <end position="89"/>
    </location>
</feature>
<dbReference type="HAMAP" id="MF_00500">
    <property type="entry name" value="Ribosomal_bS20"/>
    <property type="match status" value="1"/>
</dbReference>
<dbReference type="EMBL" id="MHTX01000012">
    <property type="protein sequence ID" value="OHA68616.1"/>
    <property type="molecule type" value="Genomic_DNA"/>
</dbReference>
<dbReference type="GO" id="GO:0015935">
    <property type="term" value="C:small ribosomal subunit"/>
    <property type="evidence" value="ECO:0007669"/>
    <property type="project" value="TreeGrafter"/>
</dbReference>
<comment type="caution">
    <text evidence="9">The sequence shown here is derived from an EMBL/GenBank/DDBJ whole genome shotgun (WGS) entry which is preliminary data.</text>
</comment>
<sequence>MPITKSAKKAIKQATRRRIKNIARKDAVREVVGKIKKLVALNKQSEALALLPQAYKALDKAAKTNVIHKNAASRKKSRLTKLIKKSGKS</sequence>
<reference evidence="9 10" key="1">
    <citation type="journal article" date="2016" name="Nat. Commun.">
        <title>Thousands of microbial genomes shed light on interconnected biogeochemical processes in an aquifer system.</title>
        <authorList>
            <person name="Anantharaman K."/>
            <person name="Brown C.T."/>
            <person name="Hug L.A."/>
            <person name="Sharon I."/>
            <person name="Castelle C.J."/>
            <person name="Probst A.J."/>
            <person name="Thomas B.C."/>
            <person name="Singh A."/>
            <person name="Wilkins M.J."/>
            <person name="Karaoz U."/>
            <person name="Brodie E.L."/>
            <person name="Williams K.H."/>
            <person name="Hubbard S.S."/>
            <person name="Banfield J.F."/>
        </authorList>
    </citation>
    <scope>NUCLEOTIDE SEQUENCE [LARGE SCALE GENOMIC DNA]</scope>
</reference>
<dbReference type="PANTHER" id="PTHR33398">
    <property type="entry name" value="30S RIBOSOMAL PROTEIN S20"/>
    <property type="match status" value="1"/>
</dbReference>
<evidence type="ECO:0000256" key="6">
    <source>
        <dbReference type="ARBA" id="ARBA00035136"/>
    </source>
</evidence>
<keyword evidence="4 7" id="KW-0689">Ribosomal protein</keyword>
<dbReference type="GO" id="GO:0070181">
    <property type="term" value="F:small ribosomal subunit rRNA binding"/>
    <property type="evidence" value="ECO:0007669"/>
    <property type="project" value="TreeGrafter"/>
</dbReference>
<dbReference type="GO" id="GO:0003735">
    <property type="term" value="F:structural constituent of ribosome"/>
    <property type="evidence" value="ECO:0007669"/>
    <property type="project" value="InterPro"/>
</dbReference>
<comment type="similarity">
    <text evidence="1 7">Belongs to the bacterial ribosomal protein bS20 family.</text>
</comment>
<dbReference type="AlphaFoldDB" id="A0A1G2R713"/>
<dbReference type="InterPro" id="IPR036510">
    <property type="entry name" value="Ribosomal_bS20_sf"/>
</dbReference>
<accession>A0A1G2R713</accession>
<keyword evidence="2 7" id="KW-0699">rRNA-binding</keyword>
<evidence type="ECO:0000313" key="9">
    <source>
        <dbReference type="EMBL" id="OHA68616.1"/>
    </source>
</evidence>